<evidence type="ECO:0000259" key="1">
    <source>
        <dbReference type="Pfam" id="PF07045"/>
    </source>
</evidence>
<proteinExistence type="predicted"/>
<dbReference type="Pfam" id="PF07045">
    <property type="entry name" value="DUF1330"/>
    <property type="match status" value="1"/>
</dbReference>
<accession>A0A1M5J2J5</accession>
<dbReference type="InterPro" id="IPR011008">
    <property type="entry name" value="Dimeric_a/b-barrel"/>
</dbReference>
<dbReference type="PANTHER" id="PTHR41521:SF4">
    <property type="entry name" value="BLR0684 PROTEIN"/>
    <property type="match status" value="1"/>
</dbReference>
<evidence type="ECO:0000313" key="3">
    <source>
        <dbReference type="Proteomes" id="UP000190675"/>
    </source>
</evidence>
<feature type="domain" description="DUF1330" evidence="1">
    <location>
        <begin position="3"/>
        <end position="95"/>
    </location>
</feature>
<gene>
    <name evidence="2" type="ORF">SAMN05444169_1959</name>
</gene>
<evidence type="ECO:0000313" key="2">
    <source>
        <dbReference type="EMBL" id="SHG34741.1"/>
    </source>
</evidence>
<dbReference type="SUPFAM" id="SSF54909">
    <property type="entry name" value="Dimeric alpha+beta barrel"/>
    <property type="match status" value="1"/>
</dbReference>
<protein>
    <submittedName>
        <fullName evidence="2">Uncharacterized conserved protein, DUF1330 family</fullName>
    </submittedName>
</protein>
<name>A0A1M5J2J5_9BRAD</name>
<dbReference type="InterPro" id="IPR010753">
    <property type="entry name" value="DUF1330"/>
</dbReference>
<dbReference type="RefSeq" id="WP_079565795.1">
    <property type="nucleotide sequence ID" value="NZ_LT670818.1"/>
</dbReference>
<dbReference type="AlphaFoldDB" id="A0A1M5J2J5"/>
<dbReference type="EMBL" id="LT670818">
    <property type="protein sequence ID" value="SHG34741.1"/>
    <property type="molecule type" value="Genomic_DNA"/>
</dbReference>
<reference evidence="2 3" key="1">
    <citation type="submission" date="2016-11" db="EMBL/GenBank/DDBJ databases">
        <authorList>
            <person name="Jaros S."/>
            <person name="Januszkiewicz K."/>
            <person name="Wedrychowicz H."/>
        </authorList>
    </citation>
    <scope>NUCLEOTIDE SEQUENCE [LARGE SCALE GENOMIC DNA]</scope>
    <source>
        <strain evidence="2 3">GAS242</strain>
    </source>
</reference>
<organism evidence="2 3">
    <name type="scientific">Bradyrhizobium erythrophlei</name>
    <dbReference type="NCBI Taxonomy" id="1437360"/>
    <lineage>
        <taxon>Bacteria</taxon>
        <taxon>Pseudomonadati</taxon>
        <taxon>Pseudomonadota</taxon>
        <taxon>Alphaproteobacteria</taxon>
        <taxon>Hyphomicrobiales</taxon>
        <taxon>Nitrobacteraceae</taxon>
        <taxon>Bradyrhizobium</taxon>
    </lineage>
</organism>
<dbReference type="Gene3D" id="3.30.70.100">
    <property type="match status" value="1"/>
</dbReference>
<dbReference type="PANTHER" id="PTHR41521">
    <property type="match status" value="1"/>
</dbReference>
<sequence length="101" mass="11316">MAKGYWIARVDVNNMDGYQEYVAQNGAVFAKYGAKFLVRGGKHVPKEGTSRSRNVVLEFKDYETALACYNSPEYVRLVAIRSPHAESDLVIIEGYDGPQPQ</sequence>
<dbReference type="OrthoDB" id="9806380at2"/>
<dbReference type="Proteomes" id="UP000190675">
    <property type="component" value="Chromosome I"/>
</dbReference>